<name>A0A846ZFF7_9LACO</name>
<dbReference type="PANTHER" id="PTHR41313">
    <property type="entry name" value="ADENINE-SPECIFIC METHYLTRANSFERASE"/>
    <property type="match status" value="1"/>
</dbReference>
<gene>
    <name evidence="2" type="ORF">HF966_06925</name>
</gene>
<dbReference type="InterPro" id="IPR052933">
    <property type="entry name" value="DNA_Protect_Modify"/>
</dbReference>
<dbReference type="PANTHER" id="PTHR41313:SF1">
    <property type="entry name" value="DNA METHYLASE ADENINE-SPECIFIC DOMAIN-CONTAINING PROTEIN"/>
    <property type="match status" value="1"/>
</dbReference>
<reference evidence="2 3" key="1">
    <citation type="submission" date="2020-04" db="EMBL/GenBank/DDBJ databases">
        <title>MicrobeNet Type strains.</title>
        <authorList>
            <person name="Nicholson A.C."/>
        </authorList>
    </citation>
    <scope>NUCLEOTIDE SEQUENCE [LARGE SCALE GENOMIC DNA]</scope>
    <source>
        <strain evidence="2 3">CCUG 54536</strain>
    </source>
</reference>
<proteinExistence type="predicted"/>
<evidence type="ECO:0000313" key="3">
    <source>
        <dbReference type="Proteomes" id="UP000590460"/>
    </source>
</evidence>
<dbReference type="RefSeq" id="WP_168677388.1">
    <property type="nucleotide sequence ID" value="NZ_BPKV01000008.1"/>
</dbReference>
<sequence>MTQDKIAQYFDALTTRSQALAQDTAMSLTSALTEVLEDLASGQVQYVAGKPTPAVAEQIQTLIAQLDWQHMATSDLRKTLQLAILKANRDDKTQANHQITPDGIGYLLADFLMQTAQLKTGDTVLDMTVGAGNLLYTVNDVLKMNGLDIQRVGIDNDESQLALATAVDQLLHQGTTTFYQEDVVAITEAPKAKAVIADLPVGYYPLQPSEKYDTQATTGRSFVHQLLIEKSLDFVTDDGWVYLIVPANVMTGEQAKSLLKFLTHQAQLKAFLQLPAAFFKDARAAKAMLVLRKHGVGQQGEVLMGQYPPLKDIDGLKKFLQDIKAWVTLDKEQN</sequence>
<dbReference type="Pfam" id="PF02384">
    <property type="entry name" value="N6_Mtase"/>
    <property type="match status" value="1"/>
</dbReference>
<dbReference type="Gene3D" id="3.40.50.150">
    <property type="entry name" value="Vaccinia Virus protein VP39"/>
    <property type="match status" value="1"/>
</dbReference>
<dbReference type="Proteomes" id="UP000590460">
    <property type="component" value="Unassembled WGS sequence"/>
</dbReference>
<organism evidence="2 3">
    <name type="scientific">Leuconostoc holzapfelii</name>
    <dbReference type="NCBI Taxonomy" id="434464"/>
    <lineage>
        <taxon>Bacteria</taxon>
        <taxon>Bacillati</taxon>
        <taxon>Bacillota</taxon>
        <taxon>Bacilli</taxon>
        <taxon>Lactobacillales</taxon>
        <taxon>Lactobacillaceae</taxon>
        <taxon>Leuconostoc</taxon>
    </lineage>
</organism>
<evidence type="ECO:0000259" key="1">
    <source>
        <dbReference type="Pfam" id="PF02384"/>
    </source>
</evidence>
<dbReference type="SUPFAM" id="SSF53335">
    <property type="entry name" value="S-adenosyl-L-methionine-dependent methyltransferases"/>
    <property type="match status" value="1"/>
</dbReference>
<dbReference type="InterPro" id="IPR029063">
    <property type="entry name" value="SAM-dependent_MTases_sf"/>
</dbReference>
<dbReference type="EMBL" id="JAAXPO010000007">
    <property type="protein sequence ID" value="NKZ18904.1"/>
    <property type="molecule type" value="Genomic_DNA"/>
</dbReference>
<dbReference type="GO" id="GO:0003677">
    <property type="term" value="F:DNA binding"/>
    <property type="evidence" value="ECO:0007669"/>
    <property type="project" value="InterPro"/>
</dbReference>
<keyword evidence="2" id="KW-0489">Methyltransferase</keyword>
<dbReference type="GO" id="GO:0032259">
    <property type="term" value="P:methylation"/>
    <property type="evidence" value="ECO:0007669"/>
    <property type="project" value="UniProtKB-KW"/>
</dbReference>
<protein>
    <submittedName>
        <fullName evidence="2">Class I SAM-dependent methyltransferase</fullName>
    </submittedName>
</protein>
<keyword evidence="2" id="KW-0808">Transferase</keyword>
<dbReference type="InterPro" id="IPR003356">
    <property type="entry name" value="DNA_methylase_A-5"/>
</dbReference>
<feature type="domain" description="DNA methylase adenine-specific" evidence="1">
    <location>
        <begin position="99"/>
        <end position="304"/>
    </location>
</feature>
<dbReference type="AlphaFoldDB" id="A0A846ZFF7"/>
<accession>A0A846ZFF7</accession>
<dbReference type="GO" id="GO:0008170">
    <property type="term" value="F:N-methyltransferase activity"/>
    <property type="evidence" value="ECO:0007669"/>
    <property type="project" value="InterPro"/>
</dbReference>
<comment type="caution">
    <text evidence="2">The sequence shown here is derived from an EMBL/GenBank/DDBJ whole genome shotgun (WGS) entry which is preliminary data.</text>
</comment>
<evidence type="ECO:0000313" key="2">
    <source>
        <dbReference type="EMBL" id="NKZ18904.1"/>
    </source>
</evidence>
<dbReference type="Gene3D" id="1.10.150.470">
    <property type="match status" value="1"/>
</dbReference>